<proteinExistence type="predicted"/>
<organism evidence="1 2">
    <name type="scientific">Bibersteinia trehalosi USDA-ARS-USMARC-188</name>
    <dbReference type="NCBI Taxonomy" id="1263829"/>
    <lineage>
        <taxon>Bacteria</taxon>
        <taxon>Pseudomonadati</taxon>
        <taxon>Pseudomonadota</taxon>
        <taxon>Gammaproteobacteria</taxon>
        <taxon>Pasteurellales</taxon>
        <taxon>Pasteurellaceae</taxon>
        <taxon>Bibersteinia</taxon>
    </lineage>
</organism>
<dbReference type="EMBL" id="CP006954">
    <property type="protein sequence ID" value="AHG82838.1"/>
    <property type="molecule type" value="Genomic_DNA"/>
</dbReference>
<dbReference type="InterPro" id="IPR032710">
    <property type="entry name" value="NTF2-like_dom_sf"/>
</dbReference>
<dbReference type="KEGG" id="btre:F542_21300"/>
<evidence type="ECO:0000313" key="1">
    <source>
        <dbReference type="EMBL" id="AHG82838.1"/>
    </source>
</evidence>
<dbReference type="RefSeq" id="WP_025267511.1">
    <property type="nucleotide sequence ID" value="NZ_CP006954.1"/>
</dbReference>
<sequence length="127" mass="13939">MTKPTYTQDYKAIEDLLLNQYSEGGKQANSEIMKPAFDAVATMYSVDEKGTLAGGAVTDTLFPTIDDHFKPSENPVVAIAYIDITGTAASARVDTDNLSGYGFTDYFNLLKVNGKWTIVSKIFHAHY</sequence>
<gene>
    <name evidence="1" type="ORF">F542_21300</name>
</gene>
<dbReference type="Pfam" id="PF12893">
    <property type="entry name" value="Lumazine_bd_2"/>
    <property type="match status" value="1"/>
</dbReference>
<dbReference type="OrthoDB" id="5676998at2"/>
<accession>A0A4V7ICY5</accession>
<dbReference type="SUPFAM" id="SSF54427">
    <property type="entry name" value="NTF2-like"/>
    <property type="match status" value="1"/>
</dbReference>
<reference evidence="1 2" key="1">
    <citation type="journal article" date="2014" name="Genome Announc.">
        <title>Complete Closed Genome Sequences of Three Bibersteinia trehalosi Nasopharyngeal Isolates from Cattle with Shipping Fever.</title>
        <authorList>
            <person name="Harhay G.P."/>
            <person name="McVey D.S."/>
            <person name="Koren S."/>
            <person name="Phillippy A.M."/>
            <person name="Bono J."/>
            <person name="Harhay D.M."/>
            <person name="Clawson M.L."/>
            <person name="Heaton M.P."/>
            <person name="Chitko-McKown C.G."/>
            <person name="Korlach J."/>
            <person name="Smith T.P."/>
        </authorList>
    </citation>
    <scope>NUCLEOTIDE SEQUENCE [LARGE SCALE GENOMIC DNA]</scope>
    <source>
        <strain evidence="1 2">USDA-ARS-USMARC-188</strain>
    </source>
</reference>
<protein>
    <recommendedName>
        <fullName evidence="3">Lumazine-binding protein</fullName>
    </recommendedName>
</protein>
<dbReference type="Proteomes" id="UP000019091">
    <property type="component" value="Chromosome"/>
</dbReference>
<evidence type="ECO:0000313" key="2">
    <source>
        <dbReference type="Proteomes" id="UP000019091"/>
    </source>
</evidence>
<name>A0A4V7ICY5_BIBTR</name>
<dbReference type="InterPro" id="IPR039437">
    <property type="entry name" value="FrzH/put_lumazine-bd"/>
</dbReference>
<dbReference type="Gene3D" id="3.10.450.50">
    <property type="match status" value="1"/>
</dbReference>
<dbReference type="AlphaFoldDB" id="A0A4V7ICY5"/>
<evidence type="ECO:0008006" key="3">
    <source>
        <dbReference type="Google" id="ProtNLM"/>
    </source>
</evidence>